<keyword evidence="6" id="KW-1185">Reference proteome</keyword>
<gene>
    <name evidence="5" type="ORF">MIN45_P0405</name>
</gene>
<feature type="domain" description="HTH luxR-type" evidence="4">
    <location>
        <begin position="256"/>
        <end position="319"/>
    </location>
</feature>
<accession>A0AAU9CP18</accession>
<dbReference type="Proteomes" id="UP001321450">
    <property type="component" value="Chromosome"/>
</dbReference>
<dbReference type="InterPro" id="IPR016032">
    <property type="entry name" value="Sig_transdc_resp-reg_C-effctor"/>
</dbReference>
<dbReference type="PANTHER" id="PTHR44688:SF16">
    <property type="entry name" value="DNA-BINDING TRANSCRIPTIONAL ACTIVATOR DEVR_DOSR"/>
    <property type="match status" value="1"/>
</dbReference>
<evidence type="ECO:0000313" key="6">
    <source>
        <dbReference type="Proteomes" id="UP001321450"/>
    </source>
</evidence>
<dbReference type="PANTHER" id="PTHR44688">
    <property type="entry name" value="DNA-BINDING TRANSCRIPTIONAL ACTIVATOR DEVR_DOSR"/>
    <property type="match status" value="1"/>
</dbReference>
<dbReference type="InterPro" id="IPR036388">
    <property type="entry name" value="WH-like_DNA-bd_sf"/>
</dbReference>
<name>A0AAU9CP18_9GAMM</name>
<keyword evidence="1" id="KW-0805">Transcription regulation</keyword>
<dbReference type="SUPFAM" id="SSF46894">
    <property type="entry name" value="C-terminal effector domain of the bipartite response regulators"/>
    <property type="match status" value="1"/>
</dbReference>
<dbReference type="InterPro" id="IPR000792">
    <property type="entry name" value="Tscrpt_reg_LuxR_C"/>
</dbReference>
<dbReference type="EMBL" id="AP024718">
    <property type="protein sequence ID" value="BCX88038.1"/>
    <property type="molecule type" value="Genomic_DNA"/>
</dbReference>
<dbReference type="PROSITE" id="PS00622">
    <property type="entry name" value="HTH_LUXR_1"/>
    <property type="match status" value="1"/>
</dbReference>
<protein>
    <recommendedName>
        <fullName evidence="4">HTH luxR-type domain-containing protein</fullName>
    </recommendedName>
</protein>
<dbReference type="GO" id="GO:0003677">
    <property type="term" value="F:DNA binding"/>
    <property type="evidence" value="ECO:0007669"/>
    <property type="project" value="UniProtKB-KW"/>
</dbReference>
<sequence length="319" mass="36447">MDAAINQQIQSIYGLVETVPLGRFKTAAFACVSQVLPFNAGLWIEGEAETRMPHSAHFHNLPADVLEHYYPYAEDDRLYEAIVANPGRTYLMSDLHSLEELLQLRIYREFGRHYGVVHAAATALVHKDLGLYSFIAFYRDRHDPPFTERDRQIKQTLTPHLLTAYRLKLFQALLAEETGSDNQSVTAVMDRQGIIHHASLALAPFLREVWPGWQGPHVPEAVLQAVAAGRKSFFIDHLYFDASTLPNDLIFLRGRRMNHLDVLSVSESRVAFLLSQGWTYKEVGRDLGISPSTVTNHVNHIYRKLDIHSKSELRRFFRL</sequence>
<dbReference type="CDD" id="cd06170">
    <property type="entry name" value="LuxR_C_like"/>
    <property type="match status" value="1"/>
</dbReference>
<dbReference type="AlphaFoldDB" id="A0AAU9CP18"/>
<dbReference type="Gene3D" id="1.10.10.10">
    <property type="entry name" value="Winged helix-like DNA-binding domain superfamily/Winged helix DNA-binding domain"/>
    <property type="match status" value="1"/>
</dbReference>
<dbReference type="RefSeq" id="WP_286293083.1">
    <property type="nucleotide sequence ID" value="NZ_AP024718.1"/>
</dbReference>
<organism evidence="5 6">
    <name type="scientific">Methylomarinovum tepidoasis</name>
    <dbReference type="NCBI Taxonomy" id="2840183"/>
    <lineage>
        <taxon>Bacteria</taxon>
        <taxon>Pseudomonadati</taxon>
        <taxon>Pseudomonadota</taxon>
        <taxon>Gammaproteobacteria</taxon>
        <taxon>Methylococcales</taxon>
        <taxon>Methylothermaceae</taxon>
        <taxon>Methylomarinovum</taxon>
    </lineage>
</organism>
<evidence type="ECO:0000256" key="3">
    <source>
        <dbReference type="ARBA" id="ARBA00023163"/>
    </source>
</evidence>
<evidence type="ECO:0000256" key="2">
    <source>
        <dbReference type="ARBA" id="ARBA00023125"/>
    </source>
</evidence>
<keyword evidence="2" id="KW-0238">DNA-binding</keyword>
<evidence type="ECO:0000256" key="1">
    <source>
        <dbReference type="ARBA" id="ARBA00023015"/>
    </source>
</evidence>
<evidence type="ECO:0000259" key="4">
    <source>
        <dbReference type="PROSITE" id="PS50043"/>
    </source>
</evidence>
<dbReference type="Pfam" id="PF00196">
    <property type="entry name" value="GerE"/>
    <property type="match status" value="1"/>
</dbReference>
<evidence type="ECO:0000313" key="5">
    <source>
        <dbReference type="EMBL" id="BCX88038.1"/>
    </source>
</evidence>
<dbReference type="GO" id="GO:0006355">
    <property type="term" value="P:regulation of DNA-templated transcription"/>
    <property type="evidence" value="ECO:0007669"/>
    <property type="project" value="InterPro"/>
</dbReference>
<reference evidence="6" key="1">
    <citation type="journal article" date="2024" name="Int. J. Syst. Evol. Microbiol.">
        <title>Methylomarinovum tepidoasis sp. nov., a moderately thermophilic methanotroph of the family Methylothermaceae isolated from a deep-sea hydrothermal field.</title>
        <authorList>
            <person name="Hirayama H."/>
            <person name="Takaki Y."/>
            <person name="Abe M."/>
            <person name="Miyazaki M."/>
            <person name="Uematsu K."/>
            <person name="Matsui Y."/>
            <person name="Takai K."/>
        </authorList>
    </citation>
    <scope>NUCLEOTIDE SEQUENCE [LARGE SCALE GENOMIC DNA]</scope>
    <source>
        <strain evidence="6">IN45</strain>
    </source>
</reference>
<dbReference type="PROSITE" id="PS50043">
    <property type="entry name" value="HTH_LUXR_2"/>
    <property type="match status" value="1"/>
</dbReference>
<dbReference type="PRINTS" id="PR00038">
    <property type="entry name" value="HTHLUXR"/>
</dbReference>
<dbReference type="SMART" id="SM00421">
    <property type="entry name" value="HTH_LUXR"/>
    <property type="match status" value="1"/>
</dbReference>
<keyword evidence="3" id="KW-0804">Transcription</keyword>
<proteinExistence type="predicted"/>
<dbReference type="KEGG" id="meiy:MIN45_P0405"/>